<dbReference type="RefSeq" id="WP_119052211.1">
    <property type="nucleotide sequence ID" value="NZ_CP032157.1"/>
</dbReference>
<dbReference type="PANTHER" id="PTHR11409">
    <property type="entry name" value="ADENOSINE DEAMINASE"/>
    <property type="match status" value="1"/>
</dbReference>
<dbReference type="SUPFAM" id="SSF51556">
    <property type="entry name" value="Metallo-dependent hydrolases"/>
    <property type="match status" value="1"/>
</dbReference>
<dbReference type="Gene3D" id="3.20.20.140">
    <property type="entry name" value="Metal-dependent hydrolases"/>
    <property type="match status" value="1"/>
</dbReference>
<dbReference type="GO" id="GO:0006154">
    <property type="term" value="P:adenosine catabolic process"/>
    <property type="evidence" value="ECO:0007669"/>
    <property type="project" value="TreeGrafter"/>
</dbReference>
<keyword evidence="9" id="KW-1185">Reference proteome</keyword>
<keyword evidence="5 8" id="KW-0378">Hydrolase</keyword>
<evidence type="ECO:0000256" key="4">
    <source>
        <dbReference type="ARBA" id="ARBA00022723"/>
    </source>
</evidence>
<sequence length="337" mass="37908">MVSCNDNSKTAVALLPKIELHQHMDCSLSYEVVHQLNPAITLEDYKRDFIAPAKCTDLADYITRAVKAVDLMQTEEQLRLVTLDVIRQLKKDNVIYAEMRFAPLQHLQKGLTPVQVVQIVNDAVEAGIRETGVQVGIILCTLRHYSTMQSMETVMLVEQFKGTHIVGFDISADEAGYPIDNHTGAFKYAHEKGIPCTAHAGEAKGAASVWETLQHFHPARIGHGVRSMEDPTLMTYLKEHDIHLEVCPTSNIQTAIYDRITDHTVNKIYESGVSMSVNTDARTISDVSLNSEYQLLADTFHWKKAQFLRCNLEAVEHAFTSKENKQLLREKLIAGYQ</sequence>
<dbReference type="GO" id="GO:0043103">
    <property type="term" value="P:hypoxanthine salvage"/>
    <property type="evidence" value="ECO:0007669"/>
    <property type="project" value="TreeGrafter"/>
</dbReference>
<dbReference type="PANTHER" id="PTHR11409:SF43">
    <property type="entry name" value="ADENOSINE DEAMINASE"/>
    <property type="match status" value="1"/>
</dbReference>
<evidence type="ECO:0000256" key="5">
    <source>
        <dbReference type="ARBA" id="ARBA00022801"/>
    </source>
</evidence>
<dbReference type="GO" id="GO:0046872">
    <property type="term" value="F:metal ion binding"/>
    <property type="evidence" value="ECO:0007669"/>
    <property type="project" value="UniProtKB-KW"/>
</dbReference>
<dbReference type="EC" id="3.5.4.4" evidence="3"/>
<name>A0A3B7MPA6_9BACT</name>
<organism evidence="8 9">
    <name type="scientific">Paraflavitalea soli</name>
    <dbReference type="NCBI Taxonomy" id="2315862"/>
    <lineage>
        <taxon>Bacteria</taxon>
        <taxon>Pseudomonadati</taxon>
        <taxon>Bacteroidota</taxon>
        <taxon>Chitinophagia</taxon>
        <taxon>Chitinophagales</taxon>
        <taxon>Chitinophagaceae</taxon>
        <taxon>Paraflavitalea</taxon>
    </lineage>
</organism>
<proteinExistence type="inferred from homology"/>
<dbReference type="GO" id="GO:0004000">
    <property type="term" value="F:adenosine deaminase activity"/>
    <property type="evidence" value="ECO:0007669"/>
    <property type="project" value="TreeGrafter"/>
</dbReference>
<dbReference type="InterPro" id="IPR001365">
    <property type="entry name" value="A_deaminase_dom"/>
</dbReference>
<dbReference type="InterPro" id="IPR006330">
    <property type="entry name" value="Ado/ade_deaminase"/>
</dbReference>
<dbReference type="GO" id="GO:0046103">
    <property type="term" value="P:inosine biosynthetic process"/>
    <property type="evidence" value="ECO:0007669"/>
    <property type="project" value="TreeGrafter"/>
</dbReference>
<dbReference type="KEGG" id="pseg:D3H65_21075"/>
<evidence type="ECO:0000256" key="2">
    <source>
        <dbReference type="ARBA" id="ARBA00006676"/>
    </source>
</evidence>
<reference evidence="8 9" key="1">
    <citation type="submission" date="2018-09" db="EMBL/GenBank/DDBJ databases">
        <title>Genome sequencing of strain 6GH32-13.</title>
        <authorList>
            <person name="Weon H.-Y."/>
            <person name="Heo J."/>
            <person name="Kwon S.-W."/>
        </authorList>
    </citation>
    <scope>NUCLEOTIDE SEQUENCE [LARGE SCALE GENOMIC DNA]</scope>
    <source>
        <strain evidence="8 9">5GH32-13</strain>
    </source>
</reference>
<protein>
    <recommendedName>
        <fullName evidence="3">adenosine deaminase</fullName>
        <ecNumber evidence="3">3.5.4.4</ecNumber>
    </recommendedName>
</protein>
<dbReference type="GO" id="GO:0005829">
    <property type="term" value="C:cytosol"/>
    <property type="evidence" value="ECO:0007669"/>
    <property type="project" value="TreeGrafter"/>
</dbReference>
<evidence type="ECO:0000256" key="3">
    <source>
        <dbReference type="ARBA" id="ARBA00012784"/>
    </source>
</evidence>
<evidence type="ECO:0000259" key="7">
    <source>
        <dbReference type="Pfam" id="PF00962"/>
    </source>
</evidence>
<dbReference type="NCBIfam" id="TIGR01430">
    <property type="entry name" value="aden_deam"/>
    <property type="match status" value="1"/>
</dbReference>
<dbReference type="Proteomes" id="UP000263900">
    <property type="component" value="Chromosome"/>
</dbReference>
<comment type="cofactor">
    <cofactor evidence="1">
        <name>Zn(2+)</name>
        <dbReference type="ChEBI" id="CHEBI:29105"/>
    </cofactor>
</comment>
<keyword evidence="4" id="KW-0479">Metal-binding</keyword>
<dbReference type="EMBL" id="CP032157">
    <property type="protein sequence ID" value="AXY76334.1"/>
    <property type="molecule type" value="Genomic_DNA"/>
</dbReference>
<evidence type="ECO:0000313" key="9">
    <source>
        <dbReference type="Proteomes" id="UP000263900"/>
    </source>
</evidence>
<comment type="similarity">
    <text evidence="2">Belongs to the metallo-dependent hydrolases superfamily. Adenosine and AMP deaminases family.</text>
</comment>
<accession>A0A3B7MPA6</accession>
<evidence type="ECO:0000256" key="1">
    <source>
        <dbReference type="ARBA" id="ARBA00001947"/>
    </source>
</evidence>
<evidence type="ECO:0000313" key="8">
    <source>
        <dbReference type="EMBL" id="AXY76334.1"/>
    </source>
</evidence>
<evidence type="ECO:0000256" key="6">
    <source>
        <dbReference type="ARBA" id="ARBA00022833"/>
    </source>
</evidence>
<keyword evidence="6" id="KW-0862">Zinc</keyword>
<feature type="domain" description="Adenosine deaminase" evidence="7">
    <location>
        <begin position="16"/>
        <end position="333"/>
    </location>
</feature>
<dbReference type="Pfam" id="PF00962">
    <property type="entry name" value="A_deaminase"/>
    <property type="match status" value="1"/>
</dbReference>
<dbReference type="AlphaFoldDB" id="A0A3B7MPA6"/>
<dbReference type="OrthoDB" id="9779574at2"/>
<gene>
    <name evidence="8" type="primary">add</name>
    <name evidence="8" type="ORF">D3H65_21075</name>
</gene>
<dbReference type="InterPro" id="IPR032466">
    <property type="entry name" value="Metal_Hydrolase"/>
</dbReference>